<organism evidence="1 2">
    <name type="scientific">Vibrio aquimaris</name>
    <dbReference type="NCBI Taxonomy" id="2587862"/>
    <lineage>
        <taxon>Bacteria</taxon>
        <taxon>Pseudomonadati</taxon>
        <taxon>Pseudomonadota</taxon>
        <taxon>Gammaproteobacteria</taxon>
        <taxon>Vibrionales</taxon>
        <taxon>Vibrionaceae</taxon>
        <taxon>Vibrio</taxon>
    </lineage>
</organism>
<keyword evidence="2" id="KW-1185">Reference proteome</keyword>
<evidence type="ECO:0000313" key="2">
    <source>
        <dbReference type="Proteomes" id="UP000326936"/>
    </source>
</evidence>
<reference evidence="1 2" key="1">
    <citation type="submission" date="2019-10" db="EMBL/GenBank/DDBJ databases">
        <title>Complete genome sequence of Vibrio sp. strain THAF100, isolated from non-filtered water from the water column of tank 6 of a marine aquarium containing stony-coral fragments. Water maintained at 26 degree C.</title>
        <authorList>
            <person name="Ruckert C."/>
            <person name="Franco A."/>
            <person name="Kalinowski J."/>
            <person name="Glaeser S."/>
        </authorList>
    </citation>
    <scope>NUCLEOTIDE SEQUENCE [LARGE SCALE GENOMIC DNA]</scope>
    <source>
        <strain evidence="1 2">THAF100</strain>
    </source>
</reference>
<proteinExistence type="predicted"/>
<gene>
    <name evidence="1" type="ORF">FIV01_13140</name>
</gene>
<sequence>MTNLIKELSPAAPRVTLLLKMKAQIDSKYSANQAYKDVYPALEELLAKAIVLNRKRYKE</sequence>
<protein>
    <submittedName>
        <fullName evidence="1">Uncharacterized protein</fullName>
    </submittedName>
</protein>
<dbReference type="KEGG" id="vaq:FIV01_13140"/>
<accession>A0A5P9CM22</accession>
<name>A0A5P9CM22_9VIBR</name>
<dbReference type="AlphaFoldDB" id="A0A5P9CM22"/>
<evidence type="ECO:0000313" key="1">
    <source>
        <dbReference type="EMBL" id="QFT27349.1"/>
    </source>
</evidence>
<dbReference type="EMBL" id="CP045350">
    <property type="protein sequence ID" value="QFT27349.1"/>
    <property type="molecule type" value="Genomic_DNA"/>
</dbReference>
<dbReference type="Proteomes" id="UP000326936">
    <property type="component" value="Chromosome"/>
</dbReference>